<evidence type="ECO:0000313" key="1">
    <source>
        <dbReference type="EMBL" id="QGH45122.1"/>
    </source>
</evidence>
<name>A0A5Q2UAL2_9CAUD</name>
<proteinExistence type="predicted"/>
<evidence type="ECO:0000313" key="2">
    <source>
        <dbReference type="Proteomes" id="UP000386225"/>
    </source>
</evidence>
<reference evidence="1 2" key="1">
    <citation type="submission" date="2019-09" db="EMBL/GenBank/DDBJ databases">
        <title>Bacteriophage as agents antimicrobiens.</title>
        <authorList>
            <person name="Lightbourn L."/>
            <person name="Amarillas L."/>
            <person name="Estrada M."/>
            <person name="Leon R."/>
            <person name="Figueroa L."/>
            <person name="Patron O."/>
            <person name="Leon J."/>
        </authorList>
    </citation>
    <scope>NUCLEOTIDE SEQUENCE [LARGE SCALE GENOMIC DNA]</scope>
</reference>
<dbReference type="Proteomes" id="UP000386225">
    <property type="component" value="Segment"/>
</dbReference>
<accession>A0A5Q2UAL2</accession>
<sequence>MKLYRHPLGGLFAITSLNTVLTYNKIGKCWKKSAWNGDLDKLLPELKLVGNNFRRIVR</sequence>
<keyword evidence="2" id="KW-1185">Reference proteome</keyword>
<organism evidence="1 2">
    <name type="scientific">Ralstonia phage Reminis</name>
    <dbReference type="NCBI Taxonomy" id="2662139"/>
    <lineage>
        <taxon>Viruses</taxon>
        <taxon>Duplodnaviria</taxon>
        <taxon>Heunggongvirae</taxon>
        <taxon>Uroviricota</taxon>
        <taxon>Caudoviricetes</taxon>
        <taxon>Autographivirales</taxon>
        <taxon>Autographivirales incertae sedis</taxon>
        <taxon>Reminisvirus</taxon>
        <taxon>Reminisvirus reminis</taxon>
    </lineage>
</organism>
<protein>
    <submittedName>
        <fullName evidence="1">Uncharacterized protein</fullName>
    </submittedName>
</protein>
<dbReference type="EMBL" id="MN478376">
    <property type="protein sequence ID" value="QGH45122.1"/>
    <property type="molecule type" value="Genomic_DNA"/>
</dbReference>